<sequence length="123" mass="13553">MAILILALIFILFFWPKTLFQITNTSSLTMAGNLFGGKTKEVIPCLHPFTGFYIKLSGPTAGDFIYNSGTSKSYLYGPPNPNRLGQWLLGYAAGDVKCFTAEKHGKWRNPKSGTLILFHGSSM</sequence>
<accession>A0A1G2FHA6</accession>
<dbReference type="EMBL" id="MHNB01000007">
    <property type="protein sequence ID" value="OGZ37453.1"/>
    <property type="molecule type" value="Genomic_DNA"/>
</dbReference>
<name>A0A1G2FHA6_9BACT</name>
<proteinExistence type="predicted"/>
<comment type="caution">
    <text evidence="1">The sequence shown here is derived from an EMBL/GenBank/DDBJ whole genome shotgun (WGS) entry which is preliminary data.</text>
</comment>
<reference evidence="1 2" key="1">
    <citation type="journal article" date="2016" name="Nat. Commun.">
        <title>Thousands of microbial genomes shed light on interconnected biogeochemical processes in an aquifer system.</title>
        <authorList>
            <person name="Anantharaman K."/>
            <person name="Brown C.T."/>
            <person name="Hug L.A."/>
            <person name="Sharon I."/>
            <person name="Castelle C.J."/>
            <person name="Probst A.J."/>
            <person name="Thomas B.C."/>
            <person name="Singh A."/>
            <person name="Wilkins M.J."/>
            <person name="Karaoz U."/>
            <person name="Brodie E.L."/>
            <person name="Williams K.H."/>
            <person name="Hubbard S.S."/>
            <person name="Banfield J.F."/>
        </authorList>
    </citation>
    <scope>NUCLEOTIDE SEQUENCE [LARGE SCALE GENOMIC DNA]</scope>
</reference>
<protein>
    <submittedName>
        <fullName evidence="1">Uncharacterized protein</fullName>
    </submittedName>
</protein>
<dbReference type="Proteomes" id="UP000177061">
    <property type="component" value="Unassembled WGS sequence"/>
</dbReference>
<evidence type="ECO:0000313" key="1">
    <source>
        <dbReference type="EMBL" id="OGZ37453.1"/>
    </source>
</evidence>
<evidence type="ECO:0000313" key="2">
    <source>
        <dbReference type="Proteomes" id="UP000177061"/>
    </source>
</evidence>
<organism evidence="1 2">
    <name type="scientific">Candidatus Portnoybacteria bacterium RIFCSPHIGHO2_12_FULL_38_9</name>
    <dbReference type="NCBI Taxonomy" id="1801997"/>
    <lineage>
        <taxon>Bacteria</taxon>
        <taxon>Candidatus Portnoyibacteriota</taxon>
    </lineage>
</organism>
<dbReference type="AlphaFoldDB" id="A0A1G2FHA6"/>
<gene>
    <name evidence="1" type="ORF">A3J64_00460</name>
</gene>
<dbReference type="STRING" id="1801997.A3J64_00460"/>